<dbReference type="PANTHER" id="PTHR37938:SF1">
    <property type="entry name" value="BLL0215 PROTEIN"/>
    <property type="match status" value="1"/>
</dbReference>
<organism evidence="4 5">
    <name type="scientific">Methanobrevibacter thaueri</name>
    <dbReference type="NCBI Taxonomy" id="190975"/>
    <lineage>
        <taxon>Archaea</taxon>
        <taxon>Methanobacteriati</taxon>
        <taxon>Methanobacteriota</taxon>
        <taxon>Methanomada group</taxon>
        <taxon>Methanobacteria</taxon>
        <taxon>Methanobacteriales</taxon>
        <taxon>Methanobacteriaceae</taxon>
        <taxon>Methanobrevibacter</taxon>
    </lineage>
</organism>
<evidence type="ECO:0000313" key="5">
    <source>
        <dbReference type="Proteomes" id="UP000783037"/>
    </source>
</evidence>
<dbReference type="Proteomes" id="UP000783037">
    <property type="component" value="Unassembled WGS sequence"/>
</dbReference>
<name>A0A8T3VFI5_9EURY</name>
<keyword evidence="2" id="KW-0812">Transmembrane</keyword>
<dbReference type="Pfam" id="PF03703">
    <property type="entry name" value="bPH_2"/>
    <property type="match status" value="1"/>
</dbReference>
<keyword evidence="2" id="KW-1133">Transmembrane helix</keyword>
<dbReference type="EMBL" id="SUTK01000025">
    <property type="protein sequence ID" value="MBE6502034.1"/>
    <property type="molecule type" value="Genomic_DNA"/>
</dbReference>
<proteinExistence type="predicted"/>
<feature type="transmembrane region" description="Helical" evidence="2">
    <location>
        <begin position="70"/>
        <end position="94"/>
    </location>
</feature>
<keyword evidence="2" id="KW-0472">Membrane</keyword>
<dbReference type="AlphaFoldDB" id="A0A8T3VFI5"/>
<reference evidence="4" key="1">
    <citation type="submission" date="2019-04" db="EMBL/GenBank/DDBJ databases">
        <title>Evolution of Biomass-Degrading Anaerobic Consortia Revealed by Metagenomics.</title>
        <authorList>
            <person name="Peng X."/>
        </authorList>
    </citation>
    <scope>NUCLEOTIDE SEQUENCE</scope>
    <source>
        <strain evidence="4">SIG18</strain>
    </source>
</reference>
<accession>A0A8T3VFI5</accession>
<feature type="region of interest" description="Disordered" evidence="1">
    <location>
        <begin position="297"/>
        <end position="335"/>
    </location>
</feature>
<evidence type="ECO:0000259" key="3">
    <source>
        <dbReference type="Pfam" id="PF03703"/>
    </source>
</evidence>
<feature type="transmembrane region" description="Helical" evidence="2">
    <location>
        <begin position="29"/>
        <end position="50"/>
    </location>
</feature>
<protein>
    <submittedName>
        <fullName evidence="4">PH domain-containing protein</fullName>
    </submittedName>
</protein>
<dbReference type="InterPro" id="IPR005182">
    <property type="entry name" value="YdbS-like_PH"/>
</dbReference>
<dbReference type="RefSeq" id="WP_303739124.1">
    <property type="nucleotide sequence ID" value="NZ_SUTK01000025.1"/>
</dbReference>
<feature type="domain" description="YdbS-like PH" evidence="3">
    <location>
        <begin position="91"/>
        <end position="167"/>
    </location>
</feature>
<evidence type="ECO:0000256" key="2">
    <source>
        <dbReference type="SAM" id="Phobius"/>
    </source>
</evidence>
<evidence type="ECO:0000256" key="1">
    <source>
        <dbReference type="SAM" id="MobiDB-lite"/>
    </source>
</evidence>
<gene>
    <name evidence="4" type="ORF">E7Z79_06280</name>
</gene>
<evidence type="ECO:0000313" key="4">
    <source>
        <dbReference type="EMBL" id="MBE6502034.1"/>
    </source>
</evidence>
<comment type="caution">
    <text evidence="4">The sequence shown here is derived from an EMBL/GenBank/DDBJ whole genome shotgun (WGS) entry which is preliminary data.</text>
</comment>
<sequence length="335" mass="39639">MLFDRNDERAIDRVIYKTKPNMILGCKKAIFGIVLLIVILTVSPMVIKFIGEMQVYLISRINLSLTSYTAIAFFVIILINVIYIIWQLVGWYSIEYILTDSKIIIKSGVISTKKNYMPYATIQDINTSQNILERLINVGSVSVFSAYDNNQIELKNISNPSEVEEIIFSRMVGPRNFQAPPHQMPHYAERSYRDDEYYPRNEDYSSPDDYLGRNDYYDEYEPITPITHEKNAYQRREYDYYPENFDSLSGQHPRHTYEYEPYDSGFNNSRNLRQNNNQYNRMGDDYSYGNEDYYQNNGRQSYYDESVDERPQNEPENVDASSQRVIQRHFDKFKK</sequence>
<dbReference type="PANTHER" id="PTHR37938">
    <property type="entry name" value="BLL0215 PROTEIN"/>
    <property type="match status" value="1"/>
</dbReference>